<dbReference type="InterPro" id="IPR029058">
    <property type="entry name" value="AB_hydrolase_fold"/>
</dbReference>
<feature type="compositionally biased region" description="Polar residues" evidence="2">
    <location>
        <begin position="1019"/>
        <end position="1030"/>
    </location>
</feature>
<comment type="caution">
    <text evidence="6">The sequence shown here is derived from an EMBL/GenBank/DDBJ whole genome shotgun (WGS) entry which is preliminary data.</text>
</comment>
<reference evidence="6 7" key="1">
    <citation type="submission" date="2018-01" db="EMBL/GenBank/DDBJ databases">
        <title>Genome characterization of the sugarcane-associated fungus Trichoderma ghanense CCMA-1212 and their application in lignocelulose bioconversion.</title>
        <authorList>
            <person name="Steindorff A.S."/>
            <person name="Mendes T.D."/>
            <person name="Vilela E.S.D."/>
            <person name="Rodrigues D.S."/>
            <person name="Formighieri E.F."/>
            <person name="Melo I.S."/>
            <person name="Favaro L.C.L."/>
        </authorList>
    </citation>
    <scope>NUCLEOTIDE SEQUENCE [LARGE SCALE GENOMIC DNA]</scope>
    <source>
        <strain evidence="6 7">CCMA-1212</strain>
    </source>
</reference>
<evidence type="ECO:0000256" key="1">
    <source>
        <dbReference type="ARBA" id="ARBA00022737"/>
    </source>
</evidence>
<proteinExistence type="predicted"/>
<gene>
    <name evidence="6" type="ORF">CCMA1212_005326</name>
</gene>
<keyword evidence="1" id="KW-0677">Repeat</keyword>
<dbReference type="Pfam" id="PF22939">
    <property type="entry name" value="WHD_GPIID"/>
    <property type="match status" value="1"/>
</dbReference>
<accession>A0ABY2H4L2</accession>
<dbReference type="SUPFAM" id="SSF52540">
    <property type="entry name" value="P-loop containing nucleoside triphosphate hydrolases"/>
    <property type="match status" value="1"/>
</dbReference>
<evidence type="ECO:0000313" key="6">
    <source>
        <dbReference type="EMBL" id="TFB02682.1"/>
    </source>
</evidence>
<evidence type="ECO:0000259" key="5">
    <source>
        <dbReference type="Pfam" id="PF24883"/>
    </source>
</evidence>
<dbReference type="InterPro" id="IPR001680">
    <property type="entry name" value="WD40_rpt"/>
</dbReference>
<dbReference type="Proteomes" id="UP001642720">
    <property type="component" value="Unassembled WGS sequence"/>
</dbReference>
<sequence length="2289" mass="255493">MFFRKERRTKPDLHPDSPSSSRDSPRSSRSLFPLSTTLSRTSTTSGDQAEGVNGPLGLSLLYSPTAPEIDFIFVHGLGGNSSKTWSKSSLQSLFWPKEWLSKDPAFKNVRIHSYGYDSSYLKGKEDCLNVHHIGKSFLGAISTSPCIANSRTSVVVIGHSMGGLVMKKAYILAKQDPVHKALAGRFAAFYFLATPHRGADSAKMLKNLLRVAYDRAYIGDLEPNSGAVQVINDEFRHLSAGLELWSFYETQNMKRFSSLIVDPESAVLGYREEKQIPMTADHRSICKFDTPEDSNYALLRNALASTVSKISTAIPELKLKQRRERIKSLKKYLEVADVLDNDLANVCEARMHGSCGWISTKASYVKWRDGESGNDRTLWVKGKPATGKSVLAGYVIDQLKESGQACSYFFFKHGDKSKSNLGRCLRSLAFQMASSNVEASDAILELQADGVSLDRVDERTLWRILFLSGIFRATMTRHYWVIDALDECSNPPVLLHAILSNMDESIPLRILVTSRDTVDLDQGFSVIPRKLVQSLPISTTDTEPDLRLLVERRIQALGVVGPDDRGTLAEKILDKSRGSFLWTILVLEELLRCHSRKEIHQILEDVPRGMESLYKRTLDYMSQATRGKELAKTILMWAACAVRPMTISELDGALTLDIHDSFPRLEESIAALCGQLVVVDKYGRVKMVHETAREFLVAGGLESEFSIEKTKAHTQMAQVCLNYLVGEEMKPPRNSRHRSSANLPATRLDFAAYAYTAYSYHLSRADPLAAGTFQLVVQFLRSNVLTWIETIADSRNLNNLIRASKHLKTYVNACAGERSPLDPQIRALRQWTTDLARIPAMFANALTVSPSAIYSLIPPFCPTESMVYNTGSSGRRLAVLGASNKQWDDRLLCIDFRQGQPRALSYGDEFLAVGLSSGTVVLYYATSYQEYKVFEHGEAVNFIAFKTKTDLVATCGMKMAKVWDIRSGQVVHSFASPPRPLGMEFDGDTLLIASRNNYVATWVLGHDARPESARRPWSDTDTPETNQTPPRGTPCALTLSTSHGMLAVAYSGQPITLWDMREDAYAGSCGKKLSSGETSTHVVVALAFNPNPDISLLAVAYLDGDLALLDPFADQQLECFRANCHTLAPSPNGRLLAAGGANGIIHVYEFDTFKLLYRVKSSNSYIKQLAFTRDSMLLADIRGAQCTVWEPEALLRESLSDDSSGATSTTLVETVSMEAKAKITAMVVHHTSEVVFCGKDDGSVVLYERKMAANLGTLYSHKSPVRLLAWIERRDALLSVDASNRIFLHRIQKSADKGWLSDLTVLFKSRLDSEKAIIDVLVGEMAAKFLVSTRESDHLFNLDSGNYERERTYPQIPGIRKWLPHPESSLHLVCVDNVKVCAYCWSDWSEVSSIALSLDNDTAELKSAILYSLGQKQRIMLDLLHPNSSVDTNRIAIIDADCLAVGNKDSSSLGKQLDAVAALDQLATDENGENMVTTSSPAAPLHSRTTTFELSVAHVIGIDESKKLVFLNRSFWVCSVDLGENGLEIAQRKDSPTIEVFGHFFVPYDWFAGKRDIVCALTKRDIMLTRSGDLAVIRGGLDHAERTHISFLLSAVILNMEPQERVNIRSPAGAAAVYKDVNQLDSLSEEIRVLHLECGSDSSLLQCTLHRVSLRSDPPPKYEALSYTWGDENDRREIAVNGYIVDVAVNLYSALRRLRLENETRVLWIDALCINQTDLDERSQQVQLMRNIYTMCDRTVIWIGDTPEDMSPTWETHWSGDEEDDESMDWFWDEFYPEADRASGDGNDFDCIFHAFANIRLFSSGHLSDQPLFTDLTGDEFSYPVSYRDYCCQVVDALTPFYQSPWWTRIWTVQEIILPAKATFLYGPIAIDMSFLLDAFSSLTGHMFGSCCSEVFSSSSFSVRKCLRRLGSALTNIKNIRTSHGNGVSVDLWETMTTFRARFATDNRDKVHGVLGLVNSWPGQPIIPNYRTTAEAIYCQTVISTATGTKSLLPLHFPLQKNACPGLPSWCVDWTAASGLADQLNDYQWSQQQFQVFPTHGKDQFRLIPHADNRILEVSGRRGDRVASIGRICQGNDPSDKRKSYCDWFLLADLHRNPSKLNPAGCPNFEAFWRCLCWDIIMRMREDAIVVSERSTGTQSYEAFVGYCHSSLKSVFHPEGLSRAERQAVLQLDPKFQTTEDTDWGHYSQPDFLTEQLINGLTLNTTMFVTDSGYFGLGPPETQVGDEVWCLFGGQMPFVLRPLGAKQELLPGQGERQLHQVFGICYVHGIMDGEIANDENIPAEVLYLA</sequence>
<dbReference type="Pfam" id="PF26639">
    <property type="entry name" value="Het-6_barrel"/>
    <property type="match status" value="1"/>
</dbReference>
<feature type="domain" description="Heterokaryon incompatibility" evidence="3">
    <location>
        <begin position="1662"/>
        <end position="1855"/>
    </location>
</feature>
<evidence type="ECO:0000256" key="2">
    <source>
        <dbReference type="SAM" id="MobiDB-lite"/>
    </source>
</evidence>
<dbReference type="SUPFAM" id="SSF50978">
    <property type="entry name" value="WD40 repeat-like"/>
    <property type="match status" value="2"/>
</dbReference>
<evidence type="ECO:0000259" key="3">
    <source>
        <dbReference type="Pfam" id="PF06985"/>
    </source>
</evidence>
<dbReference type="RefSeq" id="XP_073558883.1">
    <property type="nucleotide sequence ID" value="XM_073702589.1"/>
</dbReference>
<feature type="compositionally biased region" description="Low complexity" evidence="2">
    <location>
        <begin position="16"/>
        <end position="45"/>
    </location>
</feature>
<organism evidence="6 7">
    <name type="scientific">Trichoderma ghanense</name>
    <dbReference type="NCBI Taxonomy" id="65468"/>
    <lineage>
        <taxon>Eukaryota</taxon>
        <taxon>Fungi</taxon>
        <taxon>Dikarya</taxon>
        <taxon>Ascomycota</taxon>
        <taxon>Pezizomycotina</taxon>
        <taxon>Sordariomycetes</taxon>
        <taxon>Hypocreomycetidae</taxon>
        <taxon>Hypocreales</taxon>
        <taxon>Hypocreaceae</taxon>
        <taxon>Trichoderma</taxon>
    </lineage>
</organism>
<evidence type="ECO:0000313" key="7">
    <source>
        <dbReference type="Proteomes" id="UP001642720"/>
    </source>
</evidence>
<dbReference type="SUPFAM" id="SSF53474">
    <property type="entry name" value="alpha/beta-Hydrolases"/>
    <property type="match status" value="1"/>
</dbReference>
<dbReference type="PANTHER" id="PTHR10039:SF16">
    <property type="entry name" value="GPI INOSITOL-DEACYLASE"/>
    <property type="match status" value="1"/>
</dbReference>
<feature type="domain" description="GPI inositol-deacylase winged helix" evidence="4">
    <location>
        <begin position="618"/>
        <end position="707"/>
    </location>
</feature>
<dbReference type="Gene3D" id="3.40.50.300">
    <property type="entry name" value="P-loop containing nucleotide triphosphate hydrolases"/>
    <property type="match status" value="1"/>
</dbReference>
<name>A0ABY2H4L2_9HYPO</name>
<dbReference type="Pfam" id="PF00400">
    <property type="entry name" value="WD40"/>
    <property type="match status" value="1"/>
</dbReference>
<dbReference type="InterPro" id="IPR015943">
    <property type="entry name" value="WD40/YVTN_repeat-like_dom_sf"/>
</dbReference>
<feature type="region of interest" description="Disordered" evidence="2">
    <location>
        <begin position="1"/>
        <end position="51"/>
    </location>
</feature>
<dbReference type="Gene3D" id="2.130.10.10">
    <property type="entry name" value="YVTN repeat-like/Quinoprotein amine dehydrogenase"/>
    <property type="match status" value="2"/>
</dbReference>
<protein>
    <recommendedName>
        <fullName evidence="8">GPI inositol-deacylase</fullName>
    </recommendedName>
</protein>
<dbReference type="InterPro" id="IPR054471">
    <property type="entry name" value="GPIID_WHD"/>
</dbReference>
<dbReference type="InterPro" id="IPR027417">
    <property type="entry name" value="P-loop_NTPase"/>
</dbReference>
<feature type="region of interest" description="Disordered" evidence="2">
    <location>
        <begin position="1011"/>
        <end position="1032"/>
    </location>
</feature>
<dbReference type="InterPro" id="IPR056884">
    <property type="entry name" value="NPHP3-like_N"/>
</dbReference>
<feature type="domain" description="Nephrocystin 3-like N-terminal" evidence="5">
    <location>
        <begin position="353"/>
        <end position="515"/>
    </location>
</feature>
<dbReference type="EMBL" id="PPTA01000006">
    <property type="protein sequence ID" value="TFB02682.1"/>
    <property type="molecule type" value="Genomic_DNA"/>
</dbReference>
<dbReference type="InterPro" id="IPR010730">
    <property type="entry name" value="HET"/>
</dbReference>
<keyword evidence="7" id="KW-1185">Reference proteome</keyword>
<dbReference type="Pfam" id="PF06985">
    <property type="entry name" value="HET"/>
    <property type="match status" value="1"/>
</dbReference>
<dbReference type="GeneID" id="300577039"/>
<dbReference type="Pfam" id="PF24883">
    <property type="entry name" value="NPHP3_N"/>
    <property type="match status" value="1"/>
</dbReference>
<evidence type="ECO:0000259" key="4">
    <source>
        <dbReference type="Pfam" id="PF22939"/>
    </source>
</evidence>
<dbReference type="SMART" id="SM00320">
    <property type="entry name" value="WD40"/>
    <property type="match status" value="6"/>
</dbReference>
<dbReference type="InterPro" id="IPR036322">
    <property type="entry name" value="WD40_repeat_dom_sf"/>
</dbReference>
<dbReference type="PANTHER" id="PTHR10039">
    <property type="entry name" value="AMELOGENIN"/>
    <property type="match status" value="1"/>
</dbReference>
<dbReference type="Gene3D" id="3.40.50.1820">
    <property type="entry name" value="alpha/beta hydrolase"/>
    <property type="match status" value="1"/>
</dbReference>
<evidence type="ECO:0008006" key="8">
    <source>
        <dbReference type="Google" id="ProtNLM"/>
    </source>
</evidence>